<proteinExistence type="predicted"/>
<dbReference type="Proteomes" id="UP001163321">
    <property type="component" value="Chromosome 4"/>
</dbReference>
<evidence type="ECO:0000313" key="1">
    <source>
        <dbReference type="EMBL" id="KAI9913411.1"/>
    </source>
</evidence>
<keyword evidence="2" id="KW-1185">Reference proteome</keyword>
<gene>
    <name evidence="1" type="ORF">PsorP6_005812</name>
</gene>
<organism evidence="1 2">
    <name type="scientific">Peronosclerospora sorghi</name>
    <dbReference type="NCBI Taxonomy" id="230839"/>
    <lineage>
        <taxon>Eukaryota</taxon>
        <taxon>Sar</taxon>
        <taxon>Stramenopiles</taxon>
        <taxon>Oomycota</taxon>
        <taxon>Peronosporomycetes</taxon>
        <taxon>Peronosporales</taxon>
        <taxon>Peronosporaceae</taxon>
        <taxon>Peronosclerospora</taxon>
    </lineage>
</organism>
<protein>
    <submittedName>
        <fullName evidence="1">Uncharacterized protein</fullName>
    </submittedName>
</protein>
<sequence length="137" mass="14818">MEEVTDAWSVVGSSMCVVEIDIDVAAGQSYSLLFVEATVLLVDSGDSQSIVKPGLLAPPESARTTAVKARNFEGQVRSLLCREYKVSIGVDGVVHEVPVVNWPIEQPFDGILGQYWLKLTNPFFDWVAGAISVTSAM</sequence>
<name>A0ACC0W5V6_9STRA</name>
<comment type="caution">
    <text evidence="1">The sequence shown here is derived from an EMBL/GenBank/DDBJ whole genome shotgun (WGS) entry which is preliminary data.</text>
</comment>
<evidence type="ECO:0000313" key="2">
    <source>
        <dbReference type="Proteomes" id="UP001163321"/>
    </source>
</evidence>
<dbReference type="EMBL" id="CM047583">
    <property type="protein sequence ID" value="KAI9913411.1"/>
    <property type="molecule type" value="Genomic_DNA"/>
</dbReference>
<reference evidence="1 2" key="1">
    <citation type="journal article" date="2022" name="bioRxiv">
        <title>The genome of the oomycete Peronosclerospora sorghi, a cosmopolitan pathogen of maize and sorghum, is inflated with dispersed pseudogenes.</title>
        <authorList>
            <person name="Fletcher K."/>
            <person name="Martin F."/>
            <person name="Isakeit T."/>
            <person name="Cavanaugh K."/>
            <person name="Magill C."/>
            <person name="Michelmore R."/>
        </authorList>
    </citation>
    <scope>NUCLEOTIDE SEQUENCE [LARGE SCALE GENOMIC DNA]</scope>
    <source>
        <strain evidence="1">P6</strain>
    </source>
</reference>
<accession>A0ACC0W5V6</accession>